<protein>
    <submittedName>
        <fullName evidence="2">Hemin-degrading factor</fullName>
    </submittedName>
</protein>
<proteinExistence type="predicted"/>
<keyword evidence="3" id="KW-1185">Reference proteome</keyword>
<dbReference type="Gene3D" id="3.40.1570.10">
    <property type="entry name" value="HemS/ChuS/ChuX like domains"/>
    <property type="match status" value="2"/>
</dbReference>
<dbReference type="InterPro" id="IPR053733">
    <property type="entry name" value="Heme_Transport_Util_sf"/>
</dbReference>
<comment type="caution">
    <text evidence="2">The sequence shown here is derived from an EMBL/GenBank/DDBJ whole genome shotgun (WGS) entry which is preliminary data.</text>
</comment>
<dbReference type="RefSeq" id="WP_147920628.1">
    <property type="nucleotide sequence ID" value="NZ_VRTY01000012.1"/>
</dbReference>
<dbReference type="CDD" id="cd16831">
    <property type="entry name" value="HemS-like_C"/>
    <property type="match status" value="1"/>
</dbReference>
<reference evidence="2 3" key="1">
    <citation type="submission" date="2019-08" db="EMBL/GenBank/DDBJ databases">
        <authorList>
            <person name="Shi S."/>
        </authorList>
    </citation>
    <scope>NUCLEOTIDE SEQUENCE [LARGE SCALE GENOMIC DNA]</scope>
    <source>
        <strain evidence="2 3">GY10130</strain>
    </source>
</reference>
<sequence length="363" mass="40559">MDNTITEVKATAVANTLAKAWAGLQQAKPGIRIREGARELGTSEAALVATLVGTSAIRLNNNWHELVKRLPELGYVMSLTRNDSCILEHKGVFEQISTSGSGNGGVGTVIGPIETRMFFFNWHVAFLVEQEKSGRNLTSIQVFDKAGEAITKIYLQEGKSNYGVLAGIVDDFSSEDQSQEQYTEAYPAKTYATDVDVQALLYDWSELEDTHDFHSMLQKHQVQRHQALKLAHGPFTYPVDLACSKFLLEAAAAAKLPIMVFVGNRGNIQIHQDKVRTIRVLERGHAGSETWVNVLDPQFNMHLRQDTIASAWVVLKPTRDGLVTSVELYDHDQELVVTYFGLRKPGQPEQEAWRELVKQLPKR</sequence>
<dbReference type="CDD" id="cd16830">
    <property type="entry name" value="HemS-like_N"/>
    <property type="match status" value="1"/>
</dbReference>
<dbReference type="InterPro" id="IPR007845">
    <property type="entry name" value="HemS/ChuX_dom"/>
</dbReference>
<dbReference type="EMBL" id="VRTY01000012">
    <property type="protein sequence ID" value="TXK50502.1"/>
    <property type="molecule type" value="Genomic_DNA"/>
</dbReference>
<name>A0A5C8KBE2_9BACT</name>
<dbReference type="SUPFAM" id="SSF144064">
    <property type="entry name" value="Heme iron utilization protein-like"/>
    <property type="match status" value="1"/>
</dbReference>
<dbReference type="Proteomes" id="UP000321926">
    <property type="component" value="Unassembled WGS sequence"/>
</dbReference>
<dbReference type="InterPro" id="IPR010413">
    <property type="entry name" value="HutX-like"/>
</dbReference>
<dbReference type="GO" id="GO:0006826">
    <property type="term" value="P:iron ion transport"/>
    <property type="evidence" value="ECO:0007669"/>
    <property type="project" value="InterPro"/>
</dbReference>
<dbReference type="Pfam" id="PF06228">
    <property type="entry name" value="ChuX_HutX"/>
    <property type="match status" value="1"/>
</dbReference>
<dbReference type="AlphaFoldDB" id="A0A5C8KBE2"/>
<evidence type="ECO:0000313" key="3">
    <source>
        <dbReference type="Proteomes" id="UP000321926"/>
    </source>
</evidence>
<dbReference type="Pfam" id="PF05171">
    <property type="entry name" value="HemS"/>
    <property type="match status" value="1"/>
</dbReference>
<organism evidence="2 3">
    <name type="scientific">Pontibacter qinzhouensis</name>
    <dbReference type="NCBI Taxonomy" id="2603253"/>
    <lineage>
        <taxon>Bacteria</taxon>
        <taxon>Pseudomonadati</taxon>
        <taxon>Bacteroidota</taxon>
        <taxon>Cytophagia</taxon>
        <taxon>Cytophagales</taxon>
        <taxon>Hymenobacteraceae</taxon>
        <taxon>Pontibacter</taxon>
    </lineage>
</organism>
<gene>
    <name evidence="2" type="ORF">FVR03_04785</name>
</gene>
<evidence type="ECO:0000259" key="1">
    <source>
        <dbReference type="Pfam" id="PF05171"/>
    </source>
</evidence>
<feature type="domain" description="Haemin-degrading HemS/ChuX" evidence="1">
    <location>
        <begin position="221"/>
        <end position="360"/>
    </location>
</feature>
<evidence type="ECO:0000313" key="2">
    <source>
        <dbReference type="EMBL" id="TXK50502.1"/>
    </source>
</evidence>
<dbReference type="OrthoDB" id="316630at2"/>
<accession>A0A5C8KBE2</accession>